<dbReference type="Proteomes" id="UP000266673">
    <property type="component" value="Unassembled WGS sequence"/>
</dbReference>
<organism evidence="2 3">
    <name type="scientific">Gigaspora rosea</name>
    <dbReference type="NCBI Taxonomy" id="44941"/>
    <lineage>
        <taxon>Eukaryota</taxon>
        <taxon>Fungi</taxon>
        <taxon>Fungi incertae sedis</taxon>
        <taxon>Mucoromycota</taxon>
        <taxon>Glomeromycotina</taxon>
        <taxon>Glomeromycetes</taxon>
        <taxon>Diversisporales</taxon>
        <taxon>Gigasporaceae</taxon>
        <taxon>Gigaspora</taxon>
    </lineage>
</organism>
<dbReference type="OrthoDB" id="409543at2759"/>
<evidence type="ECO:0000313" key="2">
    <source>
        <dbReference type="EMBL" id="RIB03041.1"/>
    </source>
</evidence>
<keyword evidence="2" id="KW-0808">Transferase</keyword>
<reference evidence="2 3" key="1">
    <citation type="submission" date="2018-06" db="EMBL/GenBank/DDBJ databases">
        <title>Comparative genomics reveals the genomic features of Rhizophagus irregularis, R. cerebriforme, R. diaphanum and Gigaspora rosea, and their symbiotic lifestyle signature.</title>
        <authorList>
            <person name="Morin E."/>
            <person name="San Clemente H."/>
            <person name="Chen E.C.H."/>
            <person name="De La Providencia I."/>
            <person name="Hainaut M."/>
            <person name="Kuo A."/>
            <person name="Kohler A."/>
            <person name="Murat C."/>
            <person name="Tang N."/>
            <person name="Roy S."/>
            <person name="Loubradou J."/>
            <person name="Henrissat B."/>
            <person name="Grigoriev I.V."/>
            <person name="Corradi N."/>
            <person name="Roux C."/>
            <person name="Martin F.M."/>
        </authorList>
    </citation>
    <scope>NUCLEOTIDE SEQUENCE [LARGE SCALE GENOMIC DNA]</scope>
    <source>
        <strain evidence="2 3">DAOM 194757</strain>
    </source>
</reference>
<dbReference type="InterPro" id="IPR029044">
    <property type="entry name" value="Nucleotide-diphossugar_trans"/>
</dbReference>
<dbReference type="InterPro" id="IPR007577">
    <property type="entry name" value="GlycoTrfase_DXD_sugar-bd_CS"/>
</dbReference>
<dbReference type="STRING" id="44941.A0A397U054"/>
<dbReference type="SUPFAM" id="SSF53448">
    <property type="entry name" value="Nucleotide-diphospho-sugar transferases"/>
    <property type="match status" value="1"/>
</dbReference>
<proteinExistence type="inferred from homology"/>
<dbReference type="PANTHER" id="PTHR46830:SF2">
    <property type="entry name" value="ALPHA-1,4-N-ACETYLGLUCOSAMINYLTRANSFERASE"/>
    <property type="match status" value="1"/>
</dbReference>
<protein>
    <submittedName>
        <fullName evidence="2">Nucleotide-diphospho-sugar transferase</fullName>
    </submittedName>
</protein>
<name>A0A397U054_9GLOM</name>
<dbReference type="Pfam" id="PF04488">
    <property type="entry name" value="Gly_transf_sug"/>
    <property type="match status" value="1"/>
</dbReference>
<dbReference type="Gene3D" id="3.90.550.20">
    <property type="match status" value="1"/>
</dbReference>
<comment type="caution">
    <text evidence="2">The sequence shown here is derived from an EMBL/GenBank/DDBJ whole genome shotgun (WGS) entry which is preliminary data.</text>
</comment>
<sequence length="325" mass="38857">MMLFLPRNKMKILVLGLTLFTIGYYVKSISQNVFELDFSLNRGIENKISNNTILNRQKVPKILHYAYPDDPENRPFTFIHWLAMTSAIETIKPEKTLFHCVHEPESYWYQLIKHKISVVKARIVTEIFGNPVKVLQHKSDVIRMEALRDYGGIYLDLDVLVFKPFDDLLYDDFTMGIEMVPNAVGLCNAVMISRPFAPFLTRWIEQYKYFDDNDYNYHSVLLPYNLSKKYEDDIHVLNETAFFWPTWVEDHLKWVHTSNEYDFSNQYAYHMWFTRGYNKYLRRLTPTLIRNVETSFNKVVRKFLNYLPDNFNEEIFKQEMIGENR</sequence>
<dbReference type="EMBL" id="QKWP01002522">
    <property type="protein sequence ID" value="RIB03041.1"/>
    <property type="molecule type" value="Genomic_DNA"/>
</dbReference>
<keyword evidence="3" id="KW-1185">Reference proteome</keyword>
<dbReference type="PANTHER" id="PTHR46830">
    <property type="entry name" value="TRANSFERASE, PUTATIVE-RELATED"/>
    <property type="match status" value="1"/>
</dbReference>
<dbReference type="GO" id="GO:0016740">
    <property type="term" value="F:transferase activity"/>
    <property type="evidence" value="ECO:0007669"/>
    <property type="project" value="UniProtKB-KW"/>
</dbReference>
<comment type="similarity">
    <text evidence="1">Belongs to the glycosyltransferase 32 family.</text>
</comment>
<dbReference type="AlphaFoldDB" id="A0A397U054"/>
<evidence type="ECO:0000313" key="3">
    <source>
        <dbReference type="Proteomes" id="UP000266673"/>
    </source>
</evidence>
<evidence type="ECO:0000256" key="1">
    <source>
        <dbReference type="ARBA" id="ARBA00009003"/>
    </source>
</evidence>
<accession>A0A397U054</accession>
<gene>
    <name evidence="2" type="ORF">C2G38_822515</name>
</gene>